<comment type="caution">
    <text evidence="1">The sequence shown here is derived from an EMBL/GenBank/DDBJ whole genome shotgun (WGS) entry which is preliminary data.</text>
</comment>
<proteinExistence type="predicted"/>
<evidence type="ECO:0000313" key="2">
    <source>
        <dbReference type="Proteomes" id="UP001548832"/>
    </source>
</evidence>
<organism evidence="1 2">
    <name type="scientific">Mesorhizobium shangrilense</name>
    <dbReference type="NCBI Taxonomy" id="460060"/>
    <lineage>
        <taxon>Bacteria</taxon>
        <taxon>Pseudomonadati</taxon>
        <taxon>Pseudomonadota</taxon>
        <taxon>Alphaproteobacteria</taxon>
        <taxon>Hyphomicrobiales</taxon>
        <taxon>Phyllobacteriaceae</taxon>
        <taxon>Mesorhizobium</taxon>
    </lineage>
</organism>
<reference evidence="1 2" key="1">
    <citation type="submission" date="2024-06" db="EMBL/GenBank/DDBJ databases">
        <authorList>
            <person name="Kim D.-U."/>
        </authorList>
    </citation>
    <scope>NUCLEOTIDE SEQUENCE [LARGE SCALE GENOMIC DNA]</scope>
    <source>
        <strain evidence="1 2">KACC15460</strain>
    </source>
</reference>
<dbReference type="RefSeq" id="WP_354461151.1">
    <property type="nucleotide sequence ID" value="NZ_JBEWSZ010000001.1"/>
</dbReference>
<accession>A0ABV2DGL8</accession>
<protein>
    <submittedName>
        <fullName evidence="1">Uncharacterized protein</fullName>
    </submittedName>
</protein>
<evidence type="ECO:0000313" key="1">
    <source>
        <dbReference type="EMBL" id="MET2829190.1"/>
    </source>
</evidence>
<dbReference type="Proteomes" id="UP001548832">
    <property type="component" value="Unassembled WGS sequence"/>
</dbReference>
<name>A0ABV2DGL8_9HYPH</name>
<dbReference type="EMBL" id="JBEWSZ010000001">
    <property type="protein sequence ID" value="MET2829190.1"/>
    <property type="molecule type" value="Genomic_DNA"/>
</dbReference>
<keyword evidence="2" id="KW-1185">Reference proteome</keyword>
<gene>
    <name evidence="1" type="ORF">ABVQ20_19595</name>
</gene>
<sequence length="151" mass="17275">MKGLDVIHATGKGIKVDDIDLWGNEADIFRPTVDLTGDEVDRVDSIANEIKNSAVYGIGRAVFKSTFSTHTAGAGLQKRLDKYRERLKNHQGVVKHVYCSELVILCYQLAWENDRHRLFIDLDGKHTWPSTLRRHLKNTIHWQHLGEFAPQ</sequence>